<organism evidence="2 3">
    <name type="scientific">Metabacillus sediminis</name>
    <dbReference type="NCBI Taxonomy" id="3117746"/>
    <lineage>
        <taxon>Bacteria</taxon>
        <taxon>Bacillati</taxon>
        <taxon>Bacillota</taxon>
        <taxon>Bacilli</taxon>
        <taxon>Bacillales</taxon>
        <taxon>Bacillaceae</taxon>
        <taxon>Metabacillus</taxon>
    </lineage>
</organism>
<keyword evidence="3" id="KW-1185">Reference proteome</keyword>
<evidence type="ECO:0000313" key="2">
    <source>
        <dbReference type="EMBL" id="WXB98579.1"/>
    </source>
</evidence>
<protein>
    <submittedName>
        <fullName evidence="2">DUF6884 domain-containing protein</fullName>
    </submittedName>
</protein>
<dbReference type="RefSeq" id="WP_338781688.1">
    <property type="nucleotide sequence ID" value="NZ_CP147407.1"/>
</dbReference>
<name>A0ABZ2NMG9_9BACI</name>
<dbReference type="Proteomes" id="UP001377337">
    <property type="component" value="Chromosome"/>
</dbReference>
<gene>
    <name evidence="2" type="ORF">WCV65_08915</name>
</gene>
<reference evidence="2 3" key="1">
    <citation type="submission" date="2024-02" db="EMBL/GenBank/DDBJ databases">
        <title>Seven novel Bacillus-like species.</title>
        <authorList>
            <person name="Liu G."/>
        </authorList>
    </citation>
    <scope>NUCLEOTIDE SEQUENCE [LARGE SCALE GENOMIC DNA]</scope>
    <source>
        <strain evidence="2 3">FJAT-52054</strain>
    </source>
</reference>
<proteinExistence type="predicted"/>
<evidence type="ECO:0000313" key="3">
    <source>
        <dbReference type="Proteomes" id="UP001377337"/>
    </source>
</evidence>
<sequence>MNRLCIIPCGKRKIWDKQPGLGPVQAQYAYTGVFHTLCQAYARTFFSSWVILSAKHGFLKPEELVPGNYDLAFQMKHPEIISIRDLRNQLDKKKLNNVDQIFMLGGKKFDRILSEVFGKSVQFPLKGSKGIGEMQRKLKTAVETETEIVC</sequence>
<feature type="domain" description="DUF6884" evidence="1">
    <location>
        <begin position="7"/>
        <end position="138"/>
    </location>
</feature>
<accession>A0ABZ2NMG9</accession>
<evidence type="ECO:0000259" key="1">
    <source>
        <dbReference type="Pfam" id="PF21818"/>
    </source>
</evidence>
<dbReference type="EMBL" id="CP147407">
    <property type="protein sequence ID" value="WXB98579.1"/>
    <property type="molecule type" value="Genomic_DNA"/>
</dbReference>
<dbReference type="InterPro" id="IPR049251">
    <property type="entry name" value="DUF6884"/>
</dbReference>
<dbReference type="Pfam" id="PF21818">
    <property type="entry name" value="DUF6884"/>
    <property type="match status" value="1"/>
</dbReference>